<dbReference type="Gene3D" id="2.40.30.100">
    <property type="entry name" value="AF2212/PG0164-like"/>
    <property type="match status" value="1"/>
</dbReference>
<dbReference type="EMBL" id="JACHMM010000001">
    <property type="protein sequence ID" value="MBB5788987.1"/>
    <property type="molecule type" value="Genomic_DNA"/>
</dbReference>
<evidence type="ECO:0000313" key="2">
    <source>
        <dbReference type="Proteomes" id="UP000542813"/>
    </source>
</evidence>
<gene>
    <name evidence="1" type="ORF">HD601_003562</name>
</gene>
<organism evidence="1 2">
    <name type="scientific">Jiangella mangrovi</name>
    <dbReference type="NCBI Taxonomy" id="1524084"/>
    <lineage>
        <taxon>Bacteria</taxon>
        <taxon>Bacillati</taxon>
        <taxon>Actinomycetota</taxon>
        <taxon>Actinomycetes</taxon>
        <taxon>Jiangellales</taxon>
        <taxon>Jiangellaceae</taxon>
        <taxon>Jiangella</taxon>
    </lineage>
</organism>
<dbReference type="AlphaFoldDB" id="A0A7W9GS09"/>
<keyword evidence="2" id="KW-1185">Reference proteome</keyword>
<comment type="caution">
    <text evidence="1">The sequence shown here is derived from an EMBL/GenBank/DDBJ whole genome shotgun (WGS) entry which is preliminary data.</text>
</comment>
<dbReference type="RefSeq" id="WP_184824042.1">
    <property type="nucleotide sequence ID" value="NZ_JACHMM010000001.1"/>
</dbReference>
<dbReference type="Pfam" id="PF08922">
    <property type="entry name" value="DUF1905"/>
    <property type="match status" value="1"/>
</dbReference>
<sequence length="99" mass="10973">MDQTYTFAAELWPHDGEGSWTFVTLPADVSADIKELPRPRRPGFGSLRVKVRLGRTSWSTSIFPEAASGCYVLPVKKAVRTAERVDHGDVVEVELTLAE</sequence>
<protein>
    <recommendedName>
        <fullName evidence="3">DUF1905 domain-containing protein</fullName>
    </recommendedName>
</protein>
<dbReference type="InterPro" id="IPR015018">
    <property type="entry name" value="DUF1905"/>
</dbReference>
<dbReference type="Proteomes" id="UP000542813">
    <property type="component" value="Unassembled WGS sequence"/>
</dbReference>
<reference evidence="1 2" key="1">
    <citation type="submission" date="2020-08" db="EMBL/GenBank/DDBJ databases">
        <title>Sequencing the genomes of 1000 actinobacteria strains.</title>
        <authorList>
            <person name="Klenk H.-P."/>
        </authorList>
    </citation>
    <scope>NUCLEOTIDE SEQUENCE [LARGE SCALE GENOMIC DNA]</scope>
    <source>
        <strain evidence="1 2">DSM 102122</strain>
    </source>
</reference>
<proteinExistence type="predicted"/>
<accession>A0A7W9GS09</accession>
<evidence type="ECO:0000313" key="1">
    <source>
        <dbReference type="EMBL" id="MBB5788987.1"/>
    </source>
</evidence>
<evidence type="ECO:0008006" key="3">
    <source>
        <dbReference type="Google" id="ProtNLM"/>
    </source>
</evidence>
<dbReference type="InterPro" id="IPR037079">
    <property type="entry name" value="AF2212/PG0164-like_sf"/>
</dbReference>
<name>A0A7W9GS09_9ACTN</name>
<dbReference type="SUPFAM" id="SSF141694">
    <property type="entry name" value="AF2212/PG0164-like"/>
    <property type="match status" value="1"/>
</dbReference>